<feature type="binding site" evidence="3">
    <location>
        <position position="108"/>
    </location>
    <ligand>
        <name>Mg(2+)</name>
        <dbReference type="ChEBI" id="CHEBI:18420"/>
    </ligand>
</feature>
<comment type="caution">
    <text evidence="6">The sequence shown here is derived from an EMBL/GenBank/DDBJ whole genome shotgun (WGS) entry which is preliminary data.</text>
</comment>
<sequence>MIGEVLPAAVAAEAAYDDGREPGEELFPQEKALVANAVPKRQREFTTVRFLARRAMRRLGQRPVPLLPNRRGAPQWPEGIVGSMTHCDGYRAAVVARSEGTVALGIDAEPDAPLPEGVLDVVTLPAERTWIASLTERHPGVSYDRLIFSAKESVFKVWYPLTGRELDFSEAEIDIDPVERTFQARLLVPGPFVNGRHIGEFQGRWIADRGLVATAIHVASESSSVFH</sequence>
<organism evidence="6 7">
    <name type="scientific">Streptomyces scopuliridis RB72</name>
    <dbReference type="NCBI Taxonomy" id="1440053"/>
    <lineage>
        <taxon>Bacteria</taxon>
        <taxon>Bacillati</taxon>
        <taxon>Actinomycetota</taxon>
        <taxon>Actinomycetes</taxon>
        <taxon>Kitasatosporales</taxon>
        <taxon>Streptomycetaceae</taxon>
        <taxon>Streptomyces</taxon>
    </lineage>
</organism>
<evidence type="ECO:0000259" key="5">
    <source>
        <dbReference type="Pfam" id="PF17837"/>
    </source>
</evidence>
<keyword evidence="1 6" id="KW-0808">Transferase</keyword>
<dbReference type="GO" id="GO:0008897">
    <property type="term" value="F:holo-[acyl-carrier-protein] synthase activity"/>
    <property type="evidence" value="ECO:0007669"/>
    <property type="project" value="InterPro"/>
</dbReference>
<evidence type="ECO:0000313" key="6">
    <source>
        <dbReference type="EMBL" id="PVE11369.1"/>
    </source>
</evidence>
<dbReference type="GO" id="GO:0005886">
    <property type="term" value="C:plasma membrane"/>
    <property type="evidence" value="ECO:0007669"/>
    <property type="project" value="TreeGrafter"/>
</dbReference>
<feature type="binding site" evidence="2">
    <location>
        <position position="41"/>
    </location>
    <ligand>
        <name>CoA</name>
        <dbReference type="ChEBI" id="CHEBI:57287"/>
    </ligand>
</feature>
<protein>
    <submittedName>
        <fullName evidence="6">4'-phosphopantetheinyl transferase</fullName>
    </submittedName>
</protein>
<keyword evidence="3" id="KW-0479">Metal-binding</keyword>
<dbReference type="PANTHER" id="PTHR38096:SF1">
    <property type="entry name" value="ENTEROBACTIN SYNTHASE COMPONENT D"/>
    <property type="match status" value="1"/>
</dbReference>
<dbReference type="AlphaFoldDB" id="A0A2T7T888"/>
<dbReference type="InterPro" id="IPR008278">
    <property type="entry name" value="4-PPantetheinyl_Trfase_dom"/>
</dbReference>
<feature type="binding site" evidence="2">
    <location>
        <position position="166"/>
    </location>
    <ligand>
        <name>CoA</name>
        <dbReference type="ChEBI" id="CHEBI:57287"/>
    </ligand>
</feature>
<dbReference type="GO" id="GO:0000287">
    <property type="term" value="F:magnesium ion binding"/>
    <property type="evidence" value="ECO:0007669"/>
    <property type="project" value="InterPro"/>
</dbReference>
<feature type="binding site" evidence="2">
    <location>
        <position position="49"/>
    </location>
    <ligand>
        <name>CoA</name>
        <dbReference type="ChEBI" id="CHEBI:57287"/>
    </ligand>
</feature>
<feature type="binding site" evidence="2">
    <location>
        <position position="107"/>
    </location>
    <ligand>
        <name>CoA</name>
        <dbReference type="ChEBI" id="CHEBI:57287"/>
    </ligand>
</feature>
<dbReference type="OrthoDB" id="8210607at2"/>
<dbReference type="GO" id="GO:0009366">
    <property type="term" value="C:enterobactin synthetase complex"/>
    <property type="evidence" value="ECO:0007669"/>
    <property type="project" value="InterPro"/>
</dbReference>
<comment type="cofactor">
    <cofactor evidence="3">
        <name>Mg(2+)</name>
        <dbReference type="ChEBI" id="CHEBI:18420"/>
    </cofactor>
</comment>
<dbReference type="PANTHER" id="PTHR38096">
    <property type="entry name" value="ENTEROBACTIN SYNTHASE COMPONENT D"/>
    <property type="match status" value="1"/>
</dbReference>
<feature type="binding site" evidence="2">
    <location>
        <position position="156"/>
    </location>
    <ligand>
        <name>CoA</name>
        <dbReference type="ChEBI" id="CHEBI:57287"/>
    </ligand>
</feature>
<evidence type="ECO:0000313" key="7">
    <source>
        <dbReference type="Proteomes" id="UP000245992"/>
    </source>
</evidence>
<proteinExistence type="predicted"/>
<evidence type="ECO:0000256" key="3">
    <source>
        <dbReference type="PIRSR" id="PIRSR603542-2"/>
    </source>
</evidence>
<dbReference type="PRINTS" id="PR01399">
    <property type="entry name" value="ENTSNTHTASED"/>
</dbReference>
<dbReference type="GO" id="GO:0009239">
    <property type="term" value="P:enterobactin biosynthetic process"/>
    <property type="evidence" value="ECO:0007669"/>
    <property type="project" value="InterPro"/>
</dbReference>
<feature type="binding site" evidence="2">
    <location>
        <position position="152"/>
    </location>
    <ligand>
        <name>CoA</name>
        <dbReference type="ChEBI" id="CHEBI:57287"/>
    </ligand>
</feature>
<dbReference type="EMBL" id="AZSP01000140">
    <property type="protein sequence ID" value="PVE11369.1"/>
    <property type="molecule type" value="Genomic_DNA"/>
</dbReference>
<feature type="domain" description="4'-phosphopantetheinyl transferase" evidence="4">
    <location>
        <begin position="104"/>
        <end position="181"/>
    </location>
</feature>
<dbReference type="Proteomes" id="UP000245992">
    <property type="component" value="Unassembled WGS sequence"/>
</dbReference>
<dbReference type="STRING" id="1440053.GCA_000718095_04830"/>
<gene>
    <name evidence="6" type="ORF">Y717_08205</name>
</gene>
<dbReference type="InterPro" id="IPR003542">
    <property type="entry name" value="Enbac_synth_compD-like"/>
</dbReference>
<dbReference type="InterPro" id="IPR037143">
    <property type="entry name" value="4-PPantetheinyl_Trfase_dom_sf"/>
</dbReference>
<evidence type="ECO:0000259" key="4">
    <source>
        <dbReference type="Pfam" id="PF01648"/>
    </source>
</evidence>
<name>A0A2T7T888_9ACTN</name>
<accession>A0A2T7T888</accession>
<dbReference type="Pfam" id="PF17837">
    <property type="entry name" value="4PPT_N"/>
    <property type="match status" value="1"/>
</dbReference>
<evidence type="ECO:0000256" key="1">
    <source>
        <dbReference type="ARBA" id="ARBA00022679"/>
    </source>
</evidence>
<keyword evidence="7" id="KW-1185">Reference proteome</keyword>
<feature type="binding site" evidence="3">
    <location>
        <position position="109"/>
    </location>
    <ligand>
        <name>Mg(2+)</name>
        <dbReference type="ChEBI" id="CHEBI:18420"/>
    </ligand>
</feature>
<reference evidence="6 7" key="1">
    <citation type="submission" date="2013-12" db="EMBL/GenBank/DDBJ databases">
        <title>Annotated genome of Streptomyces scopuliridis.</title>
        <authorList>
            <person name="Olson J.B."/>
        </authorList>
    </citation>
    <scope>NUCLEOTIDE SEQUENCE [LARGE SCALE GENOMIC DNA]</scope>
    <source>
        <strain evidence="6 7">RB72</strain>
    </source>
</reference>
<keyword evidence="3" id="KW-0460">Magnesium</keyword>
<feature type="domain" description="4'-phosphopantetheinyl transferase N-terminal" evidence="5">
    <location>
        <begin position="29"/>
        <end position="96"/>
    </location>
</feature>
<dbReference type="InterPro" id="IPR041354">
    <property type="entry name" value="4PPT_N"/>
</dbReference>
<feature type="binding site" evidence="2">
    <location>
        <begin position="85"/>
        <end position="86"/>
    </location>
    <ligand>
        <name>CoA</name>
        <dbReference type="ChEBI" id="CHEBI:57287"/>
    </ligand>
</feature>
<feature type="binding site" evidence="3">
    <location>
        <position position="107"/>
    </location>
    <ligand>
        <name>Mg(2+)</name>
        <dbReference type="ChEBI" id="CHEBI:18420"/>
    </ligand>
</feature>
<dbReference type="Pfam" id="PF01648">
    <property type="entry name" value="ACPS"/>
    <property type="match status" value="1"/>
</dbReference>
<dbReference type="RefSeq" id="WP_030353821.1">
    <property type="nucleotide sequence ID" value="NZ_AZSP01000140.1"/>
</dbReference>
<evidence type="ECO:0000256" key="2">
    <source>
        <dbReference type="PIRSR" id="PIRSR603542-1"/>
    </source>
</evidence>
<dbReference type="SUPFAM" id="SSF56214">
    <property type="entry name" value="4'-phosphopantetheinyl transferase"/>
    <property type="match status" value="1"/>
</dbReference>